<evidence type="ECO:0000256" key="1">
    <source>
        <dbReference type="SAM" id="Phobius"/>
    </source>
</evidence>
<dbReference type="Pfam" id="PF07963">
    <property type="entry name" value="N_methyl"/>
    <property type="match status" value="1"/>
</dbReference>
<dbReference type="InterPro" id="IPR012902">
    <property type="entry name" value="N_methyl_site"/>
</dbReference>
<organism evidence="2 3">
    <name type="scientific">Marinobacterium maritimum</name>
    <dbReference type="NCBI Taxonomy" id="500162"/>
    <lineage>
        <taxon>Bacteria</taxon>
        <taxon>Pseudomonadati</taxon>
        <taxon>Pseudomonadota</taxon>
        <taxon>Gammaproteobacteria</taxon>
        <taxon>Oceanospirillales</taxon>
        <taxon>Oceanospirillaceae</taxon>
        <taxon>Marinobacterium</taxon>
    </lineage>
</organism>
<evidence type="ECO:0000313" key="2">
    <source>
        <dbReference type="EMBL" id="GAA0692969.1"/>
    </source>
</evidence>
<evidence type="ECO:0000313" key="3">
    <source>
        <dbReference type="Proteomes" id="UP001499915"/>
    </source>
</evidence>
<dbReference type="Proteomes" id="UP001499915">
    <property type="component" value="Unassembled WGS sequence"/>
</dbReference>
<keyword evidence="1" id="KW-1133">Transmembrane helix</keyword>
<dbReference type="RefSeq" id="WP_343805495.1">
    <property type="nucleotide sequence ID" value="NZ_BAAAET010000002.1"/>
</dbReference>
<keyword evidence="1" id="KW-0812">Transmembrane</keyword>
<sequence length="213" mass="22844">MKRTHECSGIKSPSMQQGLSLVELMIGLVIGLVLLGGVMQTLLASKEASMTRRNMATITDDARFLYEFMSRDMRMVGRGYITASVPLSYAGKTLTSGYIVPNASGAEQTVEFSYSFADDAISYSRKVAGTQTVNGVLVDGVQGWQVSFGYLSGSNSITYTAYDSLPPDMGQVVAIRSKVTFADMGTGETAVNVASSPIVTTVALRNRLSDLFN</sequence>
<dbReference type="PROSITE" id="PS00409">
    <property type="entry name" value="PROKAR_NTER_METHYL"/>
    <property type="match status" value="1"/>
</dbReference>
<gene>
    <name evidence="2" type="ORF">GCM10009104_20250</name>
</gene>
<evidence type="ECO:0008006" key="4">
    <source>
        <dbReference type="Google" id="ProtNLM"/>
    </source>
</evidence>
<comment type="caution">
    <text evidence="2">The sequence shown here is derived from an EMBL/GenBank/DDBJ whole genome shotgun (WGS) entry which is preliminary data.</text>
</comment>
<keyword evidence="1" id="KW-0472">Membrane</keyword>
<feature type="transmembrane region" description="Helical" evidence="1">
    <location>
        <begin position="21"/>
        <end position="43"/>
    </location>
</feature>
<dbReference type="EMBL" id="BAAAET010000002">
    <property type="protein sequence ID" value="GAA0692969.1"/>
    <property type="molecule type" value="Genomic_DNA"/>
</dbReference>
<dbReference type="NCBIfam" id="TIGR02532">
    <property type="entry name" value="IV_pilin_GFxxxE"/>
    <property type="match status" value="1"/>
</dbReference>
<proteinExistence type="predicted"/>
<reference evidence="3" key="1">
    <citation type="journal article" date="2019" name="Int. J. Syst. Evol. Microbiol.">
        <title>The Global Catalogue of Microorganisms (GCM) 10K type strain sequencing project: providing services to taxonomists for standard genome sequencing and annotation.</title>
        <authorList>
            <consortium name="The Broad Institute Genomics Platform"/>
            <consortium name="The Broad Institute Genome Sequencing Center for Infectious Disease"/>
            <person name="Wu L."/>
            <person name="Ma J."/>
        </authorList>
    </citation>
    <scope>NUCLEOTIDE SEQUENCE [LARGE SCALE GENOMIC DNA]</scope>
    <source>
        <strain evidence="3">JCM 15134</strain>
    </source>
</reference>
<accession>A0ABP3TED2</accession>
<protein>
    <recommendedName>
        <fullName evidence="4">Prepilin-type N-terminal cleavage/methylation domain-containing protein</fullName>
    </recommendedName>
</protein>
<keyword evidence="3" id="KW-1185">Reference proteome</keyword>
<name>A0ABP3TED2_9GAMM</name>